<dbReference type="Proteomes" id="UP000054477">
    <property type="component" value="Unassembled WGS sequence"/>
</dbReference>
<dbReference type="AlphaFoldDB" id="A0A0C9WSR7"/>
<accession>A0A0C9WSR7</accession>
<evidence type="ECO:0000313" key="3">
    <source>
        <dbReference type="Proteomes" id="UP000054477"/>
    </source>
</evidence>
<proteinExistence type="predicted"/>
<name>A0A0C9WSR7_9AGAR</name>
<dbReference type="EMBL" id="KN838777">
    <property type="protein sequence ID" value="KIJ94820.1"/>
    <property type="molecule type" value="Genomic_DNA"/>
</dbReference>
<organism evidence="2 3">
    <name type="scientific">Laccaria amethystina LaAM-08-1</name>
    <dbReference type="NCBI Taxonomy" id="1095629"/>
    <lineage>
        <taxon>Eukaryota</taxon>
        <taxon>Fungi</taxon>
        <taxon>Dikarya</taxon>
        <taxon>Basidiomycota</taxon>
        <taxon>Agaricomycotina</taxon>
        <taxon>Agaricomycetes</taxon>
        <taxon>Agaricomycetidae</taxon>
        <taxon>Agaricales</taxon>
        <taxon>Agaricineae</taxon>
        <taxon>Hydnangiaceae</taxon>
        <taxon>Laccaria</taxon>
    </lineage>
</organism>
<protein>
    <submittedName>
        <fullName evidence="2">Uncharacterized protein</fullName>
    </submittedName>
</protein>
<reference evidence="3" key="2">
    <citation type="submission" date="2015-01" db="EMBL/GenBank/DDBJ databases">
        <title>Evolutionary Origins and Diversification of the Mycorrhizal Mutualists.</title>
        <authorList>
            <consortium name="DOE Joint Genome Institute"/>
            <consortium name="Mycorrhizal Genomics Consortium"/>
            <person name="Kohler A."/>
            <person name="Kuo A."/>
            <person name="Nagy L.G."/>
            <person name="Floudas D."/>
            <person name="Copeland A."/>
            <person name="Barry K.W."/>
            <person name="Cichocki N."/>
            <person name="Veneault-Fourrey C."/>
            <person name="LaButti K."/>
            <person name="Lindquist E.A."/>
            <person name="Lipzen A."/>
            <person name="Lundell T."/>
            <person name="Morin E."/>
            <person name="Murat C."/>
            <person name="Riley R."/>
            <person name="Ohm R."/>
            <person name="Sun H."/>
            <person name="Tunlid A."/>
            <person name="Henrissat B."/>
            <person name="Grigoriev I.V."/>
            <person name="Hibbett D.S."/>
            <person name="Martin F."/>
        </authorList>
    </citation>
    <scope>NUCLEOTIDE SEQUENCE [LARGE SCALE GENOMIC DNA]</scope>
    <source>
        <strain evidence="3">LaAM-08-1</strain>
    </source>
</reference>
<evidence type="ECO:0000256" key="1">
    <source>
        <dbReference type="SAM" id="Phobius"/>
    </source>
</evidence>
<sequence length="154" mass="18158">MQYRVSCMYKHQKKVVFLMVTAFTIEVLSMAAINLMYVHHTIDVYFPNRYTLSWIAMFIFELMIFILGLQAGLVYFRESRSIHSFRKYGLRKILIRDSILFPLIAFIVGGVNVFSWSRLTSYPVTISVTFTQLVSRILGCRHVLNLREAYYFPF</sequence>
<keyword evidence="1" id="KW-0472">Membrane</keyword>
<keyword evidence="1" id="KW-0812">Transmembrane</keyword>
<feature type="transmembrane region" description="Helical" evidence="1">
    <location>
        <begin position="51"/>
        <end position="76"/>
    </location>
</feature>
<dbReference type="OrthoDB" id="2638860at2759"/>
<feature type="transmembrane region" description="Helical" evidence="1">
    <location>
        <begin position="15"/>
        <end position="39"/>
    </location>
</feature>
<reference evidence="2 3" key="1">
    <citation type="submission" date="2014-04" db="EMBL/GenBank/DDBJ databases">
        <authorList>
            <consortium name="DOE Joint Genome Institute"/>
            <person name="Kuo A."/>
            <person name="Kohler A."/>
            <person name="Nagy L.G."/>
            <person name="Floudas D."/>
            <person name="Copeland A."/>
            <person name="Barry K.W."/>
            <person name="Cichocki N."/>
            <person name="Veneault-Fourrey C."/>
            <person name="LaButti K."/>
            <person name="Lindquist E.A."/>
            <person name="Lipzen A."/>
            <person name="Lundell T."/>
            <person name="Morin E."/>
            <person name="Murat C."/>
            <person name="Sun H."/>
            <person name="Tunlid A."/>
            <person name="Henrissat B."/>
            <person name="Grigoriev I.V."/>
            <person name="Hibbett D.S."/>
            <person name="Martin F."/>
            <person name="Nordberg H.P."/>
            <person name="Cantor M.N."/>
            <person name="Hua S.X."/>
        </authorList>
    </citation>
    <scope>NUCLEOTIDE SEQUENCE [LARGE SCALE GENOMIC DNA]</scope>
    <source>
        <strain evidence="2 3">LaAM-08-1</strain>
    </source>
</reference>
<dbReference type="HOGENOM" id="CLU_035509_14_0_1"/>
<keyword evidence="1" id="KW-1133">Transmembrane helix</keyword>
<feature type="transmembrane region" description="Helical" evidence="1">
    <location>
        <begin position="97"/>
        <end position="116"/>
    </location>
</feature>
<gene>
    <name evidence="2" type="ORF">K443DRAFT_134609</name>
</gene>
<keyword evidence="3" id="KW-1185">Reference proteome</keyword>
<evidence type="ECO:0000313" key="2">
    <source>
        <dbReference type="EMBL" id="KIJ94820.1"/>
    </source>
</evidence>